<name>A0A418Y463_9GAMM</name>
<evidence type="ECO:0000259" key="1">
    <source>
        <dbReference type="Pfam" id="PF19657"/>
    </source>
</evidence>
<dbReference type="InterPro" id="IPR046158">
    <property type="entry name" value="DUF6160"/>
</dbReference>
<dbReference type="Pfam" id="PF19657">
    <property type="entry name" value="DUF6160"/>
    <property type="match status" value="1"/>
</dbReference>
<gene>
    <name evidence="2" type="ORF">D4A39_04410</name>
</gene>
<keyword evidence="3" id="KW-1185">Reference proteome</keyword>
<feature type="domain" description="DUF6160" evidence="1">
    <location>
        <begin position="2"/>
        <end position="73"/>
    </location>
</feature>
<dbReference type="AlphaFoldDB" id="A0A418Y463"/>
<dbReference type="EMBL" id="QYYA01000001">
    <property type="protein sequence ID" value="RJG20317.1"/>
    <property type="molecule type" value="Genomic_DNA"/>
</dbReference>
<proteinExistence type="predicted"/>
<sequence length="729" mass="76766">MACGAQALETLSDQELGSVRGQDGVTISLQIDPTESITAEQIRWDLDIGQTDGGGASLANQLIIGGSSSDASQFSIKPIGMNGGAATEALNFAVKIDAGTNAMNRPGIGINASWNRMRVQMDDLTVSNTARSFGSVVLDSEGRFAISGDGGLFNQDNDQASLLLNLGNVDASDANPSNWTIDNPGQLFFRLTDGGTEAILHNFGFLFDMQQGVLGINDEGLIVQNTGRTNFNLTFDLYANATGQNFQFVPFAGASTSIPMLLFGWRGGMENLDLRLRPQGTWLDSGVHTQGLTASLSFDLASDFQFLLGEAGDDRSYLEFANPVSLTASDGSALNRSDVEFGYLTLDTVSAGHDTVPNICYGGANPYGGAGASCTTSTGGILPAQSIDLPASDTGLALVARDWGLHAYASKVQYRDGVTSANDVDDGWALIYTLGDISSNWYLYPQSGGGTSVDTDAGFTMDIATAIQTVGGADAVTGRPLRSRWENGTNLMIGDTDFTYPTGHPVASYAQGMAIGLMGADLLFVADDMRVALTQLEGLGLSSDAVRLQLRGLFGGGDIPRMNSPVYGSYIDANLEFDKFQFNLFPALFDGSYINFGGFLSFANLNNGFSQNSAGDANDDGTYISFAEPNFNKLDVDVRLADITGDIAIPLSVVGDGGKIDLLSASSEADGKPKLRVEMNMNVGAAATKPGGGAGDPLTIGRIEFGNKDLGTMVIPSAKIYTSFTLEQQ</sequence>
<reference evidence="2 3" key="1">
    <citation type="submission" date="2018-09" db="EMBL/GenBank/DDBJ databases">
        <title>Alcanivorax profundi sp. nov., isolated from 1000 m-depth seawater of the Mariana Trench.</title>
        <authorList>
            <person name="Liu J."/>
        </authorList>
    </citation>
    <scope>NUCLEOTIDE SEQUENCE [LARGE SCALE GENOMIC DNA]</scope>
    <source>
        <strain evidence="2 3">MTEO17</strain>
    </source>
</reference>
<evidence type="ECO:0000313" key="2">
    <source>
        <dbReference type="EMBL" id="RJG20317.1"/>
    </source>
</evidence>
<organism evidence="2 3">
    <name type="scientific">Alcanivorax profundi</name>
    <dbReference type="NCBI Taxonomy" id="2338368"/>
    <lineage>
        <taxon>Bacteria</taxon>
        <taxon>Pseudomonadati</taxon>
        <taxon>Pseudomonadota</taxon>
        <taxon>Gammaproteobacteria</taxon>
        <taxon>Oceanospirillales</taxon>
        <taxon>Alcanivoracaceae</taxon>
        <taxon>Alcanivorax</taxon>
    </lineage>
</organism>
<evidence type="ECO:0000313" key="3">
    <source>
        <dbReference type="Proteomes" id="UP000283734"/>
    </source>
</evidence>
<protein>
    <recommendedName>
        <fullName evidence="1">DUF6160 domain-containing protein</fullName>
    </recommendedName>
</protein>
<dbReference type="OrthoDB" id="6073825at2"/>
<comment type="caution">
    <text evidence="2">The sequence shown here is derived from an EMBL/GenBank/DDBJ whole genome shotgun (WGS) entry which is preliminary data.</text>
</comment>
<accession>A0A418Y463</accession>
<dbReference type="Proteomes" id="UP000283734">
    <property type="component" value="Unassembled WGS sequence"/>
</dbReference>